<evidence type="ECO:0000259" key="6">
    <source>
        <dbReference type="Pfam" id="PF00151"/>
    </source>
</evidence>
<feature type="domain" description="Lipase" evidence="6">
    <location>
        <begin position="70"/>
        <end position="283"/>
    </location>
</feature>
<dbReference type="GO" id="GO:0016042">
    <property type="term" value="P:lipid catabolic process"/>
    <property type="evidence" value="ECO:0007669"/>
    <property type="project" value="TreeGrafter"/>
</dbReference>
<feature type="signal peptide" evidence="5">
    <location>
        <begin position="1"/>
        <end position="20"/>
    </location>
</feature>
<dbReference type="PROSITE" id="PS51257">
    <property type="entry name" value="PROKAR_LIPOPROTEIN"/>
    <property type="match status" value="1"/>
</dbReference>
<reference evidence="7" key="1">
    <citation type="journal article" date="2011" name="J. Insect Physiol.">
        <title>The effects of the broad-specificity lipase inhibitor, tetrahydrolipstatin, on the growth, development and survival of the larvae of Epiphyas postvittana (Walker) (Tortricidae, Lepidoptera).</title>
        <authorList>
            <person name="Markwick N.P."/>
            <person name="Poulton J."/>
            <person name="McGhie T.K."/>
            <person name="Wohlers M.W."/>
            <person name="Christeller J.T."/>
        </authorList>
    </citation>
    <scope>NUCLEOTIDE SEQUENCE</scope>
    <source>
        <tissue evidence="7">Midgut</tissue>
    </source>
</reference>
<feature type="chain" id="PRO_5003327066" evidence="5">
    <location>
        <begin position="21"/>
        <end position="314"/>
    </location>
</feature>
<dbReference type="InterPro" id="IPR000734">
    <property type="entry name" value="TAG_lipase"/>
</dbReference>
<dbReference type="PANTHER" id="PTHR11610:SF173">
    <property type="entry name" value="LIPASE DOMAIN-CONTAINING PROTEIN-RELATED"/>
    <property type="match status" value="1"/>
</dbReference>
<evidence type="ECO:0000256" key="2">
    <source>
        <dbReference type="ARBA" id="ARBA00010701"/>
    </source>
</evidence>
<dbReference type="PRINTS" id="PR00821">
    <property type="entry name" value="TAGLIPASE"/>
</dbReference>
<protein>
    <submittedName>
        <fullName evidence="7">Pancreatic lipase-like protein</fullName>
    </submittedName>
</protein>
<dbReference type="PANTHER" id="PTHR11610">
    <property type="entry name" value="LIPASE"/>
    <property type="match status" value="1"/>
</dbReference>
<keyword evidence="5" id="KW-0732">Signal</keyword>
<dbReference type="Gene3D" id="3.40.50.1820">
    <property type="entry name" value="alpha/beta hydrolase"/>
    <property type="match status" value="1"/>
</dbReference>
<sequence length="314" mass="33590">MLRDSLVFVAAVCFIAACLGDPVPDMAQAVLTNSYYITTWDLIGHGADHRPVENSAAGVEALNYLDGTQTVAFVVHGRGGSAFSEFAYTLRDVLSQADQRSAVIVVDWSAVAASSYDHARALVPQVAQDLSNFIALMEAGQRLNRNLLHLIGFDLGAHVVGNASRNAVSRAMKITALSPAGEGWGPDSGGLQRTDAQFVEVIHTDAVGNRAFGMVATGLVRGVGTLDFFPNGATRQPGCSFFDNACYHNRAWQLFAATVQMGGHLLGNRCDTLEQALNNRCIALGMAVMGSNQLVKISQGIYRVNTGRVWPYSP</sequence>
<keyword evidence="3" id="KW-0964">Secreted</keyword>
<dbReference type="InterPro" id="IPR013818">
    <property type="entry name" value="Lipase"/>
</dbReference>
<organism evidence="7">
    <name type="scientific">Epiphyas postvittana</name>
    <name type="common">Light brown apple moth</name>
    <dbReference type="NCBI Taxonomy" id="65032"/>
    <lineage>
        <taxon>Eukaryota</taxon>
        <taxon>Metazoa</taxon>
        <taxon>Ecdysozoa</taxon>
        <taxon>Arthropoda</taxon>
        <taxon>Hexapoda</taxon>
        <taxon>Insecta</taxon>
        <taxon>Pterygota</taxon>
        <taxon>Neoptera</taxon>
        <taxon>Endopterygota</taxon>
        <taxon>Lepidoptera</taxon>
        <taxon>Glossata</taxon>
        <taxon>Ditrysia</taxon>
        <taxon>Tortricoidea</taxon>
        <taxon>Tortricidae</taxon>
        <taxon>Tortricinae</taxon>
        <taxon>Epiphyas</taxon>
    </lineage>
</organism>
<evidence type="ECO:0000256" key="5">
    <source>
        <dbReference type="SAM" id="SignalP"/>
    </source>
</evidence>
<dbReference type="Pfam" id="PF00151">
    <property type="entry name" value="Lipase"/>
    <property type="match status" value="1"/>
</dbReference>
<evidence type="ECO:0000256" key="3">
    <source>
        <dbReference type="ARBA" id="ARBA00022525"/>
    </source>
</evidence>
<dbReference type="EMBL" id="JI484233">
    <property type="protein sequence ID" value="AEB26284.1"/>
    <property type="molecule type" value="mRNA"/>
</dbReference>
<dbReference type="SUPFAM" id="SSF53474">
    <property type="entry name" value="alpha/beta-Hydrolases"/>
    <property type="match status" value="1"/>
</dbReference>
<proteinExistence type="evidence at transcript level"/>
<name>F5GTG0_EPIPO</name>
<dbReference type="AlphaFoldDB" id="F5GTG0"/>
<evidence type="ECO:0000256" key="4">
    <source>
        <dbReference type="RuleBase" id="RU004262"/>
    </source>
</evidence>
<gene>
    <name evidence="7" type="primary">Lip16</name>
</gene>
<evidence type="ECO:0000313" key="7">
    <source>
        <dbReference type="EMBL" id="AEB26284.1"/>
    </source>
</evidence>
<dbReference type="InterPro" id="IPR029058">
    <property type="entry name" value="AB_hydrolase_fold"/>
</dbReference>
<dbReference type="GO" id="GO:0005615">
    <property type="term" value="C:extracellular space"/>
    <property type="evidence" value="ECO:0007669"/>
    <property type="project" value="TreeGrafter"/>
</dbReference>
<comment type="subcellular location">
    <subcellularLocation>
        <location evidence="1">Secreted</location>
    </subcellularLocation>
</comment>
<comment type="similarity">
    <text evidence="2 4">Belongs to the AB hydrolase superfamily. Lipase family.</text>
</comment>
<evidence type="ECO:0000256" key="1">
    <source>
        <dbReference type="ARBA" id="ARBA00004613"/>
    </source>
</evidence>
<accession>F5GTG0</accession>
<dbReference type="GO" id="GO:0016298">
    <property type="term" value="F:lipase activity"/>
    <property type="evidence" value="ECO:0007669"/>
    <property type="project" value="InterPro"/>
</dbReference>